<dbReference type="AlphaFoldDB" id="A0A645EW20"/>
<name>A0A645EW20_9ZZZZ</name>
<accession>A0A645EW20</accession>
<organism evidence="1">
    <name type="scientific">bioreactor metagenome</name>
    <dbReference type="NCBI Taxonomy" id="1076179"/>
    <lineage>
        <taxon>unclassified sequences</taxon>
        <taxon>metagenomes</taxon>
        <taxon>ecological metagenomes</taxon>
    </lineage>
</organism>
<comment type="caution">
    <text evidence="1">The sequence shown here is derived from an EMBL/GenBank/DDBJ whole genome shotgun (WGS) entry which is preliminary data.</text>
</comment>
<reference evidence="1" key="1">
    <citation type="submission" date="2019-08" db="EMBL/GenBank/DDBJ databases">
        <authorList>
            <person name="Kucharzyk K."/>
            <person name="Murdoch R.W."/>
            <person name="Higgins S."/>
            <person name="Loffler F."/>
        </authorList>
    </citation>
    <scope>NUCLEOTIDE SEQUENCE</scope>
</reference>
<sequence>MFKPCQWRIIGDVVVKQLRVLQILEGRKRGDIGDQVAGQDDDAQLGQVI</sequence>
<dbReference type="EMBL" id="VSSQ01052129">
    <property type="protein sequence ID" value="MPN06231.1"/>
    <property type="molecule type" value="Genomic_DNA"/>
</dbReference>
<proteinExistence type="predicted"/>
<gene>
    <name evidence="1" type="ORF">SDC9_153487</name>
</gene>
<evidence type="ECO:0000313" key="1">
    <source>
        <dbReference type="EMBL" id="MPN06231.1"/>
    </source>
</evidence>
<protein>
    <submittedName>
        <fullName evidence="1">Uncharacterized protein</fullName>
    </submittedName>
</protein>